<keyword evidence="5" id="KW-0175">Coiled coil</keyword>
<feature type="domain" description="C2HC/C3H-type" evidence="8">
    <location>
        <begin position="145"/>
        <end position="174"/>
    </location>
</feature>
<evidence type="ECO:0000256" key="6">
    <source>
        <dbReference type="PROSITE-ProRule" id="PRU01371"/>
    </source>
</evidence>
<accession>A0A8J2P4N5</accession>
<reference evidence="9" key="1">
    <citation type="submission" date="2021-06" db="EMBL/GenBank/DDBJ databases">
        <authorList>
            <person name="Hodson N. C."/>
            <person name="Mongue J. A."/>
            <person name="Jaron S. K."/>
        </authorList>
    </citation>
    <scope>NUCLEOTIDE SEQUENCE</scope>
</reference>
<evidence type="ECO:0000256" key="2">
    <source>
        <dbReference type="ARBA" id="ARBA00022723"/>
    </source>
</evidence>
<dbReference type="PANTHER" id="PTHR14649">
    <property type="entry name" value="ZINC FINGER C2HC DOMAIN-CONTAINING PROTEIN 1C"/>
    <property type="match status" value="1"/>
</dbReference>
<evidence type="ECO:0000313" key="9">
    <source>
        <dbReference type="EMBL" id="CAG7725521.1"/>
    </source>
</evidence>
<keyword evidence="4" id="KW-0862">Zinc</keyword>
<evidence type="ECO:0000256" key="4">
    <source>
        <dbReference type="ARBA" id="ARBA00022833"/>
    </source>
</evidence>
<dbReference type="GO" id="GO:0008270">
    <property type="term" value="F:zinc ion binding"/>
    <property type="evidence" value="ECO:0007669"/>
    <property type="project" value="UniProtKB-KW"/>
</dbReference>
<dbReference type="InterPro" id="IPR049899">
    <property type="entry name" value="Znf_C2HC_C3H"/>
</dbReference>
<feature type="compositionally biased region" description="Low complexity" evidence="7">
    <location>
        <begin position="1"/>
        <end position="20"/>
    </location>
</feature>
<keyword evidence="10" id="KW-1185">Reference proteome</keyword>
<dbReference type="PROSITE" id="PS52027">
    <property type="entry name" value="ZF_C2HC_C3H"/>
    <property type="match status" value="2"/>
</dbReference>
<dbReference type="Proteomes" id="UP000708208">
    <property type="component" value="Unassembled WGS sequence"/>
</dbReference>
<feature type="region of interest" description="Disordered" evidence="7">
    <location>
        <begin position="1"/>
        <end position="23"/>
    </location>
</feature>
<evidence type="ECO:0000256" key="5">
    <source>
        <dbReference type="ARBA" id="ARBA00023054"/>
    </source>
</evidence>
<name>A0A8J2P4N5_9HEXA</name>
<dbReference type="AlphaFoldDB" id="A0A8J2P4N5"/>
<organism evidence="9 10">
    <name type="scientific">Allacma fusca</name>
    <dbReference type="NCBI Taxonomy" id="39272"/>
    <lineage>
        <taxon>Eukaryota</taxon>
        <taxon>Metazoa</taxon>
        <taxon>Ecdysozoa</taxon>
        <taxon>Arthropoda</taxon>
        <taxon>Hexapoda</taxon>
        <taxon>Collembola</taxon>
        <taxon>Symphypleona</taxon>
        <taxon>Sminthuridae</taxon>
        <taxon>Allacma</taxon>
    </lineage>
</organism>
<evidence type="ECO:0000313" key="10">
    <source>
        <dbReference type="Proteomes" id="UP000708208"/>
    </source>
</evidence>
<keyword evidence="2" id="KW-0479">Metal-binding</keyword>
<comment type="caution">
    <text evidence="9">The sequence shown here is derived from an EMBL/GenBank/DDBJ whole genome shotgun (WGS) entry which is preliminary data.</text>
</comment>
<gene>
    <name evidence="9" type="ORF">AFUS01_LOCUS14475</name>
</gene>
<evidence type="ECO:0000256" key="3">
    <source>
        <dbReference type="ARBA" id="ARBA00022771"/>
    </source>
</evidence>
<dbReference type="PANTHER" id="PTHR14649:SF1">
    <property type="entry name" value="ZINC FINGER C2HC DOMAIN-CONTAINING PROTEIN 1C"/>
    <property type="match status" value="1"/>
</dbReference>
<feature type="domain" description="C2HC/C3H-type" evidence="8">
    <location>
        <begin position="28"/>
        <end position="57"/>
    </location>
</feature>
<dbReference type="Pfam" id="PF13913">
    <property type="entry name" value="zf-C2HC_2"/>
    <property type="match status" value="2"/>
</dbReference>
<sequence length="176" mass="19554">MPSTPAAKAAAAKKTAPVVKRSGPIPPGMSECKICGRCFATDRIEKHETICKKTTNRKRKVFDPTKMRMQGTEAEPYLRRVSAKVPVKAPVVAPKADGSQKKSDWRKKHEEFIKTIRAAKEYQAHVARGGNPADLPPPPPSDTSDYVQCPYCNRKFSEAAAERHIPKCKNIKSNKR</sequence>
<proteinExistence type="inferred from homology"/>
<dbReference type="OrthoDB" id="10255185at2759"/>
<dbReference type="EMBL" id="CAJVCH010123197">
    <property type="protein sequence ID" value="CAG7725521.1"/>
    <property type="molecule type" value="Genomic_DNA"/>
</dbReference>
<comment type="similarity">
    <text evidence="1">Belongs to the ZC2HC1 family.</text>
</comment>
<evidence type="ECO:0000259" key="8">
    <source>
        <dbReference type="PROSITE" id="PS52027"/>
    </source>
</evidence>
<protein>
    <recommendedName>
        <fullName evidence="8">C2HC/C3H-type domain-containing protein</fullName>
    </recommendedName>
</protein>
<evidence type="ECO:0000256" key="1">
    <source>
        <dbReference type="ARBA" id="ARBA00010843"/>
    </source>
</evidence>
<evidence type="ECO:0000256" key="7">
    <source>
        <dbReference type="SAM" id="MobiDB-lite"/>
    </source>
</evidence>
<dbReference type="InterPro" id="IPR026104">
    <property type="entry name" value="ZNF_C2HC_dom_1C"/>
</dbReference>
<keyword evidence="3 6" id="KW-0863">Zinc-finger</keyword>